<feature type="repeat" description="TPR" evidence="3">
    <location>
        <begin position="482"/>
        <end position="515"/>
    </location>
</feature>
<dbReference type="RefSeq" id="WP_167985685.1">
    <property type="nucleotide sequence ID" value="NZ_JAATEJ010000024.1"/>
</dbReference>
<feature type="compositionally biased region" description="Low complexity" evidence="4">
    <location>
        <begin position="17"/>
        <end position="33"/>
    </location>
</feature>
<feature type="region of interest" description="Disordered" evidence="4">
    <location>
        <begin position="11"/>
        <end position="33"/>
    </location>
</feature>
<evidence type="ECO:0000256" key="4">
    <source>
        <dbReference type="SAM" id="MobiDB-lite"/>
    </source>
</evidence>
<organism evidence="5 6">
    <name type="scientific">Actinacidiphila epipremni</name>
    <dbReference type="NCBI Taxonomy" id="2053013"/>
    <lineage>
        <taxon>Bacteria</taxon>
        <taxon>Bacillati</taxon>
        <taxon>Actinomycetota</taxon>
        <taxon>Actinomycetes</taxon>
        <taxon>Kitasatosporales</taxon>
        <taxon>Streptomycetaceae</taxon>
        <taxon>Actinacidiphila</taxon>
    </lineage>
</organism>
<evidence type="ECO:0000256" key="3">
    <source>
        <dbReference type="PROSITE-ProRule" id="PRU00339"/>
    </source>
</evidence>
<accession>A0ABX0ZX17</accession>
<gene>
    <name evidence="5" type="ORF">HCN08_26035</name>
</gene>
<evidence type="ECO:0000313" key="6">
    <source>
        <dbReference type="Proteomes" id="UP000734511"/>
    </source>
</evidence>
<keyword evidence="2 3" id="KW-0802">TPR repeat</keyword>
<evidence type="ECO:0000313" key="5">
    <source>
        <dbReference type="EMBL" id="NJP46839.1"/>
    </source>
</evidence>
<protein>
    <submittedName>
        <fullName evidence="5">Tetratricopeptide repeat protein</fullName>
    </submittedName>
</protein>
<dbReference type="InterPro" id="IPR050498">
    <property type="entry name" value="Ycf3"/>
</dbReference>
<feature type="repeat" description="TPR" evidence="3">
    <location>
        <begin position="550"/>
        <end position="583"/>
    </location>
</feature>
<comment type="caution">
    <text evidence="5">The sequence shown here is derived from an EMBL/GenBank/DDBJ whole genome shotgun (WGS) entry which is preliminary data.</text>
</comment>
<dbReference type="Gene3D" id="1.25.40.10">
    <property type="entry name" value="Tetratricopeptide repeat domain"/>
    <property type="match status" value="2"/>
</dbReference>
<dbReference type="Pfam" id="PF14559">
    <property type="entry name" value="TPR_19"/>
    <property type="match status" value="1"/>
</dbReference>
<keyword evidence="6" id="KW-1185">Reference proteome</keyword>
<feature type="repeat" description="TPR" evidence="3">
    <location>
        <begin position="685"/>
        <end position="718"/>
    </location>
</feature>
<dbReference type="SUPFAM" id="SSF48452">
    <property type="entry name" value="TPR-like"/>
    <property type="match status" value="2"/>
</dbReference>
<dbReference type="InterPro" id="IPR019734">
    <property type="entry name" value="TPR_rpt"/>
</dbReference>
<sequence>MSGESQHWWIHGPDGLAGPAAPSAPVTPGTPVAPASPADWSLVAPGRPDLPAPLLPPIHAHRRLRGPYTATGTLFRELYPRVAEAAADVVAAHDVELLTVAPELRATVRATRETLTSLAVPVERTRFYSRLRTLRIAHGLTECLRDMVGAVAEGPVSLWFDAVDEADSLDREFLGVLVRRLDPARITLVVTTRGDLPEDGDLPAMLARYATRVEAAPLALLAPPAPPQSTPTPSGCGDDDHRTSSARRHVAAECLSGDPELLAAYESLPEAERRALHDERADALEALDMESLRLGAIPYHRERGAHPATSGAKALEHALNYCIDLGFYEATVDYGKRGRALIDWEQSFEQWWAFTTKMTTSLAALGRPVEAEALYDEARAFTASPYIHMQAAYATAMLYTRHHEDDRKDHRRAMAWINEAIAIAELLPDPKDRAFNTVFHKNGRALIENHLAHPDQALRLVAEGLERLDGDLDADEHRLHRSVLRYNRAQVLNALGRLDEALADFRAVVEADPNYAEYHFDMAAVLRKLGRTDEALSEYDAAIRLSPPFPEVYYNRGDLRALTGDIPGAVADFAYVIEIEPTFVDAYVNLAGLLVEEGELAQAGALVEAALELAPDHAHLHGLRGRLAHESGDPDTARTALDTAIGLDGTMAEAWATRAAVNYDQGDLPAALADLDRAIAIRPDPAMLFNRGSVNEALGNWQAAIADFDQVLAIDPEEPDSLLHRAACHNHILDPH</sequence>
<evidence type="ECO:0000256" key="2">
    <source>
        <dbReference type="ARBA" id="ARBA00022803"/>
    </source>
</evidence>
<dbReference type="EMBL" id="JAATEJ010000024">
    <property type="protein sequence ID" value="NJP46839.1"/>
    <property type="molecule type" value="Genomic_DNA"/>
</dbReference>
<reference evidence="5 6" key="1">
    <citation type="submission" date="2020-03" db="EMBL/GenBank/DDBJ databases">
        <title>WGS of actinomycetes isolated from Thailand.</title>
        <authorList>
            <person name="Thawai C."/>
        </authorList>
    </citation>
    <scope>NUCLEOTIDE SEQUENCE [LARGE SCALE GENOMIC DNA]</scope>
    <source>
        <strain evidence="5 6">PRB2-1</strain>
    </source>
</reference>
<dbReference type="Pfam" id="PF13181">
    <property type="entry name" value="TPR_8"/>
    <property type="match status" value="1"/>
</dbReference>
<dbReference type="Pfam" id="PF13371">
    <property type="entry name" value="TPR_9"/>
    <property type="match status" value="1"/>
</dbReference>
<evidence type="ECO:0000256" key="1">
    <source>
        <dbReference type="ARBA" id="ARBA00022737"/>
    </source>
</evidence>
<dbReference type="PANTHER" id="PTHR44858">
    <property type="entry name" value="TETRATRICOPEPTIDE REPEAT PROTEIN 6"/>
    <property type="match status" value="1"/>
</dbReference>
<dbReference type="Proteomes" id="UP000734511">
    <property type="component" value="Unassembled WGS sequence"/>
</dbReference>
<dbReference type="InterPro" id="IPR011990">
    <property type="entry name" value="TPR-like_helical_dom_sf"/>
</dbReference>
<feature type="repeat" description="TPR" evidence="3">
    <location>
        <begin position="584"/>
        <end position="617"/>
    </location>
</feature>
<proteinExistence type="predicted"/>
<feature type="repeat" description="TPR" evidence="3">
    <location>
        <begin position="516"/>
        <end position="549"/>
    </location>
</feature>
<dbReference type="PROSITE" id="PS50005">
    <property type="entry name" value="TPR"/>
    <property type="match status" value="5"/>
</dbReference>
<dbReference type="PANTHER" id="PTHR44858:SF1">
    <property type="entry name" value="UDP-N-ACETYLGLUCOSAMINE--PEPTIDE N-ACETYLGLUCOSAMINYLTRANSFERASE SPINDLY-RELATED"/>
    <property type="match status" value="1"/>
</dbReference>
<dbReference type="SMART" id="SM00028">
    <property type="entry name" value="TPR"/>
    <property type="match status" value="7"/>
</dbReference>
<feature type="region of interest" description="Disordered" evidence="4">
    <location>
        <begin position="221"/>
        <end position="243"/>
    </location>
</feature>
<name>A0ABX0ZX17_9ACTN</name>
<dbReference type="Pfam" id="PF13414">
    <property type="entry name" value="TPR_11"/>
    <property type="match status" value="1"/>
</dbReference>
<keyword evidence="1" id="KW-0677">Repeat</keyword>